<keyword evidence="5 6" id="KW-0408">Iron</keyword>
<keyword evidence="6" id="KW-0503">Monooxygenase</keyword>
<dbReference type="GO" id="GO:0020037">
    <property type="term" value="F:heme binding"/>
    <property type="evidence" value="ECO:0007669"/>
    <property type="project" value="InterPro"/>
</dbReference>
<accession>A0AAN8VSC8</accession>
<proteinExistence type="inferred from homology"/>
<dbReference type="EMBL" id="JBAMMX010000007">
    <property type="protein sequence ID" value="KAK6936949.1"/>
    <property type="molecule type" value="Genomic_DNA"/>
</dbReference>
<dbReference type="GO" id="GO:0005506">
    <property type="term" value="F:iron ion binding"/>
    <property type="evidence" value="ECO:0007669"/>
    <property type="project" value="InterPro"/>
</dbReference>
<dbReference type="GO" id="GO:0016705">
    <property type="term" value="F:oxidoreductase activity, acting on paired donors, with incorporation or reduction of molecular oxygen"/>
    <property type="evidence" value="ECO:0007669"/>
    <property type="project" value="InterPro"/>
</dbReference>
<reference evidence="7 8" key="1">
    <citation type="submission" date="2023-12" db="EMBL/GenBank/DDBJ databases">
        <title>A high-quality genome assembly for Dillenia turbinata (Dilleniales).</title>
        <authorList>
            <person name="Chanderbali A."/>
        </authorList>
    </citation>
    <scope>NUCLEOTIDE SEQUENCE [LARGE SCALE GENOMIC DNA]</scope>
    <source>
        <strain evidence="7">LSX21</strain>
        <tissue evidence="7">Leaf</tissue>
    </source>
</reference>
<dbReference type="Gene3D" id="1.10.630.10">
    <property type="entry name" value="Cytochrome P450"/>
    <property type="match status" value="1"/>
</dbReference>
<dbReference type="Proteomes" id="UP001370490">
    <property type="component" value="Unassembled WGS sequence"/>
</dbReference>
<dbReference type="InterPro" id="IPR036396">
    <property type="entry name" value="Cyt_P450_sf"/>
</dbReference>
<name>A0AAN8VSC8_9MAGN</name>
<dbReference type="InterPro" id="IPR017972">
    <property type="entry name" value="Cyt_P450_CS"/>
</dbReference>
<dbReference type="GO" id="GO:0004497">
    <property type="term" value="F:monooxygenase activity"/>
    <property type="evidence" value="ECO:0007669"/>
    <property type="project" value="UniProtKB-KW"/>
</dbReference>
<evidence type="ECO:0000256" key="6">
    <source>
        <dbReference type="RuleBase" id="RU000461"/>
    </source>
</evidence>
<sequence>MPSDQYEFPVFHCGPRMCLGKDMAYVQMKCVAAAVISQFEVVAEDAGGRPRKLVDPPYILSIFLKKKGGLPQSFPVTPSAILSHPSKELLSVLNPHLKGPSARFGSLRILPKFGRT</sequence>
<evidence type="ECO:0000256" key="4">
    <source>
        <dbReference type="ARBA" id="ARBA00023002"/>
    </source>
</evidence>
<dbReference type="PROSITE" id="PS00086">
    <property type="entry name" value="CYTOCHROME_P450"/>
    <property type="match status" value="1"/>
</dbReference>
<evidence type="ECO:0000256" key="3">
    <source>
        <dbReference type="ARBA" id="ARBA00022723"/>
    </source>
</evidence>
<keyword evidence="4 6" id="KW-0560">Oxidoreductase</keyword>
<evidence type="ECO:0000313" key="8">
    <source>
        <dbReference type="Proteomes" id="UP001370490"/>
    </source>
</evidence>
<protein>
    <submittedName>
        <fullName evidence="7">Cytochrome P450</fullName>
    </submittedName>
</protein>
<dbReference type="GO" id="GO:0006629">
    <property type="term" value="P:lipid metabolic process"/>
    <property type="evidence" value="ECO:0007669"/>
    <property type="project" value="UniProtKB-ARBA"/>
</dbReference>
<dbReference type="PANTHER" id="PTHR24296">
    <property type="entry name" value="CYTOCHROME P450"/>
    <property type="match status" value="1"/>
</dbReference>
<comment type="cofactor">
    <cofactor evidence="1">
        <name>heme</name>
        <dbReference type="ChEBI" id="CHEBI:30413"/>
    </cofactor>
</comment>
<keyword evidence="3 6" id="KW-0479">Metal-binding</keyword>
<dbReference type="InterPro" id="IPR001128">
    <property type="entry name" value="Cyt_P450"/>
</dbReference>
<evidence type="ECO:0000313" key="7">
    <source>
        <dbReference type="EMBL" id="KAK6936949.1"/>
    </source>
</evidence>
<comment type="caution">
    <text evidence="7">The sequence shown here is derived from an EMBL/GenBank/DDBJ whole genome shotgun (WGS) entry which is preliminary data.</text>
</comment>
<evidence type="ECO:0000256" key="1">
    <source>
        <dbReference type="ARBA" id="ARBA00001971"/>
    </source>
</evidence>
<evidence type="ECO:0000256" key="2">
    <source>
        <dbReference type="ARBA" id="ARBA00010617"/>
    </source>
</evidence>
<keyword evidence="6" id="KW-0349">Heme</keyword>
<evidence type="ECO:0000256" key="5">
    <source>
        <dbReference type="ARBA" id="ARBA00023004"/>
    </source>
</evidence>
<dbReference type="AlphaFoldDB" id="A0AAN8VSC8"/>
<comment type="similarity">
    <text evidence="2 6">Belongs to the cytochrome P450 family.</text>
</comment>
<dbReference type="Pfam" id="PF00067">
    <property type="entry name" value="p450"/>
    <property type="match status" value="1"/>
</dbReference>
<keyword evidence="8" id="KW-1185">Reference proteome</keyword>
<organism evidence="7 8">
    <name type="scientific">Dillenia turbinata</name>
    <dbReference type="NCBI Taxonomy" id="194707"/>
    <lineage>
        <taxon>Eukaryota</taxon>
        <taxon>Viridiplantae</taxon>
        <taxon>Streptophyta</taxon>
        <taxon>Embryophyta</taxon>
        <taxon>Tracheophyta</taxon>
        <taxon>Spermatophyta</taxon>
        <taxon>Magnoliopsida</taxon>
        <taxon>eudicotyledons</taxon>
        <taxon>Gunneridae</taxon>
        <taxon>Pentapetalae</taxon>
        <taxon>Dilleniales</taxon>
        <taxon>Dilleniaceae</taxon>
        <taxon>Dillenia</taxon>
    </lineage>
</organism>
<dbReference type="SUPFAM" id="SSF48264">
    <property type="entry name" value="Cytochrome P450"/>
    <property type="match status" value="1"/>
</dbReference>
<gene>
    <name evidence="7" type="ORF">RJ641_033979</name>
</gene>